<evidence type="ECO:0000313" key="2">
    <source>
        <dbReference type="Proteomes" id="UP000326780"/>
    </source>
</evidence>
<proteinExistence type="predicted"/>
<dbReference type="AlphaFoldDB" id="A0A5Q0M8A2"/>
<organism evidence="1 2">
    <name type="scientific">Variovorax paradoxus</name>
    <dbReference type="NCBI Taxonomy" id="34073"/>
    <lineage>
        <taxon>Bacteria</taxon>
        <taxon>Pseudomonadati</taxon>
        <taxon>Pseudomonadota</taxon>
        <taxon>Betaproteobacteria</taxon>
        <taxon>Burkholderiales</taxon>
        <taxon>Comamonadaceae</taxon>
        <taxon>Variovorax</taxon>
    </lineage>
</organism>
<reference evidence="1 2" key="1">
    <citation type="submission" date="2019-10" db="EMBL/GenBank/DDBJ databases">
        <title>Complete genome sequence of Variovorax paradoxus 5C-2.</title>
        <authorList>
            <person name="Gogoleva N.E."/>
            <person name="Balkin A.S."/>
        </authorList>
    </citation>
    <scope>NUCLEOTIDE SEQUENCE [LARGE SCALE GENOMIC DNA]</scope>
    <source>
        <strain evidence="1 2">5C-2</strain>
    </source>
</reference>
<name>A0A5Q0M8A2_VARPD</name>
<protein>
    <submittedName>
        <fullName evidence="1">Uncharacterized protein</fullName>
    </submittedName>
</protein>
<accession>A0A5Q0M8A2</accession>
<sequence length="284" mass="28950">MPSSTKNVKLGVCKLIYGGRDMGLTQGGVEVTVSTETHKVEVDQFGKSAINELIMGRTVAVKAPLAETTIRNMADTMPGSTLVTDGVTAKGTVTFAAAPAAGNTVTIGGVAFAFQVAKPTSVNQVKIGASTAESLANLVDAIGLAQLRQDLGGIRASVSGATSNILNIEVVDPGTAGNAVTLVATGGVASAATLTGGVNETKARVEVTSGVGVDLLSIAKSLRLHPVGKADNDFSDDFLIYQASTPGALTYAYKLDSERIFNVEFTGYPDPVSGKLFAAGDLLA</sequence>
<dbReference type="Proteomes" id="UP000326780">
    <property type="component" value="Chromosome"/>
</dbReference>
<dbReference type="EMBL" id="CP045644">
    <property type="protein sequence ID" value="QFZ84622.1"/>
    <property type="molecule type" value="Genomic_DNA"/>
</dbReference>
<dbReference type="RefSeq" id="WP_153283244.1">
    <property type="nucleotide sequence ID" value="NZ_CP045644.1"/>
</dbReference>
<gene>
    <name evidence="1" type="ORF">GFK26_18520</name>
</gene>
<evidence type="ECO:0000313" key="1">
    <source>
        <dbReference type="EMBL" id="QFZ84622.1"/>
    </source>
</evidence>